<feature type="region of interest" description="Disordered" evidence="2">
    <location>
        <begin position="543"/>
        <end position="589"/>
    </location>
</feature>
<feature type="coiled-coil region" evidence="1">
    <location>
        <begin position="101"/>
        <end position="362"/>
    </location>
</feature>
<keyword evidence="1" id="KW-0175">Coiled coil</keyword>
<dbReference type="EMBL" id="GDID01006390">
    <property type="protein sequence ID" value="JAP90216.1"/>
    <property type="molecule type" value="Transcribed_RNA"/>
</dbReference>
<evidence type="ECO:0000256" key="2">
    <source>
        <dbReference type="SAM" id="MobiDB-lite"/>
    </source>
</evidence>
<dbReference type="AlphaFoldDB" id="A0A146K3F8"/>
<gene>
    <name evidence="3" type="ORF">TPC1_30289</name>
</gene>
<organism evidence="3">
    <name type="scientific">Trepomonas sp. PC1</name>
    <dbReference type="NCBI Taxonomy" id="1076344"/>
    <lineage>
        <taxon>Eukaryota</taxon>
        <taxon>Metamonada</taxon>
        <taxon>Diplomonadida</taxon>
        <taxon>Hexamitidae</taxon>
        <taxon>Hexamitinae</taxon>
        <taxon>Trepomonas</taxon>
    </lineage>
</organism>
<name>A0A146K3F8_9EUKA</name>
<feature type="non-terminal residue" evidence="3">
    <location>
        <position position="741"/>
    </location>
</feature>
<reference evidence="3" key="1">
    <citation type="submission" date="2015-07" db="EMBL/GenBank/DDBJ databases">
        <title>Adaptation to a free-living lifestyle via gene acquisitions in the diplomonad Trepomonas sp. PC1.</title>
        <authorList>
            <person name="Xu F."/>
            <person name="Jerlstrom-Hultqvist J."/>
            <person name="Kolisko M."/>
            <person name="Simpson A.G.B."/>
            <person name="Roger A.J."/>
            <person name="Svard S.G."/>
            <person name="Andersson J.O."/>
        </authorList>
    </citation>
    <scope>NUCLEOTIDE SEQUENCE</scope>
    <source>
        <strain evidence="3">PC1</strain>
    </source>
</reference>
<feature type="compositionally biased region" description="Basic and acidic residues" evidence="2">
    <location>
        <begin position="568"/>
        <end position="584"/>
    </location>
</feature>
<evidence type="ECO:0000256" key="1">
    <source>
        <dbReference type="SAM" id="Coils"/>
    </source>
</evidence>
<feature type="compositionally biased region" description="Basic and acidic residues" evidence="2">
    <location>
        <begin position="551"/>
        <end position="560"/>
    </location>
</feature>
<accession>A0A146K3F8</accession>
<feature type="coiled-coil region" evidence="1">
    <location>
        <begin position="397"/>
        <end position="456"/>
    </location>
</feature>
<evidence type="ECO:0000313" key="3">
    <source>
        <dbReference type="EMBL" id="JAP90216.1"/>
    </source>
</evidence>
<proteinExistence type="predicted"/>
<feature type="non-terminal residue" evidence="3">
    <location>
        <position position="1"/>
    </location>
</feature>
<protein>
    <submittedName>
        <fullName evidence="3">Uncharacterized protein</fullName>
    </submittedName>
</protein>
<sequence length="741" mass="86628">QIQQLLQLLEIDRNVKDPIKQIQLYIKAQEKIIEDNDSRFSEINGKLKSIISQNNSVPSVKSDLIQSKIMENIQIVGQIINDCKLQLIQSSQQNNDSKKLITQQKLQIEKLNDSLQQLQHSGQTFQLQQQKKFQQCDLFIQDQKDVIVQLQIENQQQKLEIMNLKKQKSETLNTELEKQVEVERQNFNDLLQAKQFKLEKQHITQQTLTRIQNEHEKVVKELKEQILQKEIQLQSQNCQLEVQFLNSQLKQKQVLIEELQVQLQHSKKQVESVQTVQNTKQKEAKEEIDKKELEIEQLQQLVNEKDCQIQNLNQTIEQLNQKNISVQQNLESSLQRNLQQQLSQLQNQVQKLQNEIQLQKQVNFELASQLSAEKMQNAQLKDQKSVKEVEIQFKNQIQELQHTINQKTVENEQLSNQIKQIKNEKQKEFLSLQKTISKLQSEKSELQTQTKELQHNEMIQSIKRELLEKDAQQSSLEKTKTILQKSLEKSILERKPEKLEKSLRVDDIAKSDLNLVETNENEFTQRINNIQKKLDTDSHVSLYPQLNPQTRNEEELKKSGLNEAVESQTKKEIGTKSPKGDQHTKLPKTNLKSSYLAELEEQETALQNILQRTHENEYQQENTLQQQNQLQKVSPSAPIEQQSIQTDYSYQNTNLSKKEEIHITKSQSPRPAYQVEKKVAMVMLTRPISPRLLQKEEIPQLPKAVSKVQKSPMTKQDWRAMQFESDNVMGQIDLIIGHSVK</sequence>